<dbReference type="Proteomes" id="UP001319827">
    <property type="component" value="Chromosome"/>
</dbReference>
<gene>
    <name evidence="6" type="ORF">DESUT3_06820</name>
</gene>
<keyword evidence="3 5" id="KW-1133">Transmembrane helix</keyword>
<proteinExistence type="predicted"/>
<name>A0ABM8HSI2_9BACT</name>
<evidence type="ECO:0000256" key="4">
    <source>
        <dbReference type="ARBA" id="ARBA00023136"/>
    </source>
</evidence>
<dbReference type="EMBL" id="AP024355">
    <property type="protein sequence ID" value="BCR03613.1"/>
    <property type="molecule type" value="Genomic_DNA"/>
</dbReference>
<evidence type="ECO:0000256" key="2">
    <source>
        <dbReference type="ARBA" id="ARBA00022692"/>
    </source>
</evidence>
<dbReference type="InterPro" id="IPR035952">
    <property type="entry name" value="Rhomboid-like_sf"/>
</dbReference>
<evidence type="ECO:0000256" key="5">
    <source>
        <dbReference type="SAM" id="Phobius"/>
    </source>
</evidence>
<evidence type="ECO:0008006" key="8">
    <source>
        <dbReference type="Google" id="ProtNLM"/>
    </source>
</evidence>
<evidence type="ECO:0000256" key="1">
    <source>
        <dbReference type="ARBA" id="ARBA00004141"/>
    </source>
</evidence>
<evidence type="ECO:0000313" key="6">
    <source>
        <dbReference type="EMBL" id="BCR03613.1"/>
    </source>
</evidence>
<feature type="transmembrane region" description="Helical" evidence="5">
    <location>
        <begin position="6"/>
        <end position="23"/>
    </location>
</feature>
<organism evidence="6 7">
    <name type="scientific">Desulfuromonas versatilis</name>
    <dbReference type="NCBI Taxonomy" id="2802975"/>
    <lineage>
        <taxon>Bacteria</taxon>
        <taxon>Pseudomonadati</taxon>
        <taxon>Thermodesulfobacteriota</taxon>
        <taxon>Desulfuromonadia</taxon>
        <taxon>Desulfuromonadales</taxon>
        <taxon>Desulfuromonadaceae</taxon>
        <taxon>Desulfuromonas</taxon>
    </lineage>
</organism>
<sequence length="155" mass="16042">MVHVSLYHLLLDGSAFLLLYRGLDQPRGARRLFYLAATGLGSLLLPLAVSTEIYRIGLCGLSGIAHGLLGITALELLAGQPRRSTLHRGGALLLVGLTAKCLLEMITGEVLFAGLHFGTVGTPLVATHAGGLLGGLVGHGLPAALKGLRSDTMNA</sequence>
<dbReference type="Gene3D" id="1.20.1540.10">
    <property type="entry name" value="Rhomboid-like"/>
    <property type="match status" value="1"/>
</dbReference>
<feature type="transmembrane region" description="Helical" evidence="5">
    <location>
        <begin position="125"/>
        <end position="145"/>
    </location>
</feature>
<dbReference type="SUPFAM" id="SSF144091">
    <property type="entry name" value="Rhomboid-like"/>
    <property type="match status" value="1"/>
</dbReference>
<evidence type="ECO:0000256" key="3">
    <source>
        <dbReference type="ARBA" id="ARBA00022989"/>
    </source>
</evidence>
<reference evidence="6 7" key="2">
    <citation type="journal article" date="2021" name="Int. J. Syst. Evol. Microbiol.">
        <title>Isolation and Polyphasic Characterization of Desulfuromonas versatilis sp. Nov., an Electrogenic Bacteria Capable of Versatile Metabolism Isolated from a Graphene Oxide-Reducing Enrichment Culture.</title>
        <authorList>
            <person name="Xie L."/>
            <person name="Yoshida N."/>
            <person name="Ishii S."/>
            <person name="Meng L."/>
        </authorList>
    </citation>
    <scope>NUCLEOTIDE SEQUENCE [LARGE SCALE GENOMIC DNA]</scope>
    <source>
        <strain evidence="6 7">NIT-T3</strain>
    </source>
</reference>
<keyword evidence="2 5" id="KW-0812">Transmembrane</keyword>
<accession>A0ABM8HSI2</accession>
<feature type="transmembrane region" description="Helical" evidence="5">
    <location>
        <begin position="32"/>
        <end position="49"/>
    </location>
</feature>
<evidence type="ECO:0000313" key="7">
    <source>
        <dbReference type="Proteomes" id="UP001319827"/>
    </source>
</evidence>
<keyword evidence="4 5" id="KW-0472">Membrane</keyword>
<comment type="subcellular location">
    <subcellularLocation>
        <location evidence="1">Membrane</location>
        <topology evidence="1">Multi-pass membrane protein</topology>
    </subcellularLocation>
</comment>
<protein>
    <recommendedName>
        <fullName evidence="8">Rhombosortase</fullName>
    </recommendedName>
</protein>
<feature type="transmembrane region" description="Helical" evidence="5">
    <location>
        <begin position="55"/>
        <end position="78"/>
    </location>
</feature>
<keyword evidence="7" id="KW-1185">Reference proteome</keyword>
<feature type="transmembrane region" description="Helical" evidence="5">
    <location>
        <begin position="90"/>
        <end position="113"/>
    </location>
</feature>
<reference evidence="6 7" key="1">
    <citation type="journal article" date="2016" name="C (Basel)">
        <title>Selective Growth of and Electricity Production by Marine Exoelectrogenic Bacteria in Self-Aggregated Hydrogel of Microbially Reduced Graphene Oxide.</title>
        <authorList>
            <person name="Yoshida N."/>
            <person name="Goto Y."/>
            <person name="Miyata Y."/>
        </authorList>
    </citation>
    <scope>NUCLEOTIDE SEQUENCE [LARGE SCALE GENOMIC DNA]</scope>
    <source>
        <strain evidence="6 7">NIT-T3</strain>
    </source>
</reference>